<dbReference type="GO" id="GO:0006694">
    <property type="term" value="P:steroid biosynthetic process"/>
    <property type="evidence" value="ECO:0007669"/>
    <property type="project" value="InterPro"/>
</dbReference>
<comment type="similarity">
    <text evidence="2">Belongs to the 3-beta-HSD family.</text>
</comment>
<keyword evidence="1 2" id="KW-0560">Oxidoreductase</keyword>
<organism evidence="4 5">
    <name type="scientific">Euplotes crassus</name>
    <dbReference type="NCBI Taxonomy" id="5936"/>
    <lineage>
        <taxon>Eukaryota</taxon>
        <taxon>Sar</taxon>
        <taxon>Alveolata</taxon>
        <taxon>Ciliophora</taxon>
        <taxon>Intramacronucleata</taxon>
        <taxon>Spirotrichea</taxon>
        <taxon>Hypotrichia</taxon>
        <taxon>Euplotida</taxon>
        <taxon>Euplotidae</taxon>
        <taxon>Moneuplotes</taxon>
    </lineage>
</organism>
<dbReference type="PANTHER" id="PTHR10366">
    <property type="entry name" value="NAD DEPENDENT EPIMERASE/DEHYDRATASE"/>
    <property type="match status" value="1"/>
</dbReference>
<dbReference type="SUPFAM" id="SSF51735">
    <property type="entry name" value="NAD(P)-binding Rossmann-fold domains"/>
    <property type="match status" value="1"/>
</dbReference>
<gene>
    <name evidence="4" type="ORF">ECRASSUSDP1_LOCUS10889</name>
</gene>
<dbReference type="AlphaFoldDB" id="A0AAD1UKL7"/>
<dbReference type="InterPro" id="IPR002225">
    <property type="entry name" value="3Beta_OHSteriod_DH/Estase"/>
</dbReference>
<keyword evidence="5" id="KW-1185">Reference proteome</keyword>
<reference evidence="4" key="1">
    <citation type="submission" date="2023-07" db="EMBL/GenBank/DDBJ databases">
        <authorList>
            <consortium name="AG Swart"/>
            <person name="Singh M."/>
            <person name="Singh A."/>
            <person name="Seah K."/>
            <person name="Emmerich C."/>
        </authorList>
    </citation>
    <scope>NUCLEOTIDE SEQUENCE</scope>
    <source>
        <strain evidence="4">DP1</strain>
    </source>
</reference>
<evidence type="ECO:0000256" key="2">
    <source>
        <dbReference type="RuleBase" id="RU004475"/>
    </source>
</evidence>
<dbReference type="InterPro" id="IPR050425">
    <property type="entry name" value="NAD(P)_dehydrat-like"/>
</dbReference>
<dbReference type="Gene3D" id="3.40.50.720">
    <property type="entry name" value="NAD(P)-binding Rossmann-like Domain"/>
    <property type="match status" value="1"/>
</dbReference>
<dbReference type="InterPro" id="IPR036291">
    <property type="entry name" value="NAD(P)-bd_dom_sf"/>
</dbReference>
<feature type="domain" description="3-beta hydroxysteroid dehydrogenase/isomerase" evidence="3">
    <location>
        <begin position="11"/>
        <end position="278"/>
    </location>
</feature>
<dbReference type="EMBL" id="CAMPGE010010739">
    <property type="protein sequence ID" value="CAI2369586.1"/>
    <property type="molecule type" value="Genomic_DNA"/>
</dbReference>
<accession>A0AAD1UKL7</accession>
<sequence>MERSKKVICLLGSTGFLGTTIVKRGFKNDMFRNKYKIRIVRRDDDGIQAFERAIYEEDDKKVENDEEESLIRSTATREKERGFLDYGYMISDITDRGDLYDAIKGSNFVIHCASSYPEKWEEDKDELKKTNEDGLQAVLDVCLEVNNESESPGHCPKVERLIYTSDLSTILDYDNLKEFTEDSPLISEDSKLISEYTKSKIRCEKILQDHIQDQEKCRELPVVILRPANMVGRFLVRKKFTSGEFMKKMLYGMFPGVPKIQVHLVSVDQVADDHLVACDPQVPANTAYCLYEESMLKIKIGSHIKTNIKNDEFHPSSLGISKFTCILASFFITDAKIALKQWGKTLKVDFTNSRDFFTSHDGDVENGIIKMCSDIISSDYKKVTED</sequence>
<evidence type="ECO:0000256" key="1">
    <source>
        <dbReference type="ARBA" id="ARBA00023002"/>
    </source>
</evidence>
<evidence type="ECO:0000313" key="5">
    <source>
        <dbReference type="Proteomes" id="UP001295684"/>
    </source>
</evidence>
<comment type="caution">
    <text evidence="4">The sequence shown here is derived from an EMBL/GenBank/DDBJ whole genome shotgun (WGS) entry which is preliminary data.</text>
</comment>
<protein>
    <recommendedName>
        <fullName evidence="3">3-beta hydroxysteroid dehydrogenase/isomerase domain-containing protein</fullName>
    </recommendedName>
</protein>
<dbReference type="PANTHER" id="PTHR10366:SF564">
    <property type="entry name" value="STEROL-4-ALPHA-CARBOXYLATE 3-DEHYDROGENASE, DECARBOXYLATING"/>
    <property type="match status" value="1"/>
</dbReference>
<evidence type="ECO:0000259" key="3">
    <source>
        <dbReference type="Pfam" id="PF01073"/>
    </source>
</evidence>
<dbReference type="GO" id="GO:0016616">
    <property type="term" value="F:oxidoreductase activity, acting on the CH-OH group of donors, NAD or NADP as acceptor"/>
    <property type="evidence" value="ECO:0007669"/>
    <property type="project" value="InterPro"/>
</dbReference>
<name>A0AAD1UKL7_EUPCR</name>
<dbReference type="Proteomes" id="UP001295684">
    <property type="component" value="Unassembled WGS sequence"/>
</dbReference>
<proteinExistence type="inferred from homology"/>
<dbReference type="Pfam" id="PF01073">
    <property type="entry name" value="3Beta_HSD"/>
    <property type="match status" value="1"/>
</dbReference>
<evidence type="ECO:0000313" key="4">
    <source>
        <dbReference type="EMBL" id="CAI2369586.1"/>
    </source>
</evidence>